<sequence>MKHCLSLLQRGLSTLLLLSALSACSILQPTPMPPPAPTSKAQEVVRGQTATLTKIGNVSARVSGSPMDVEAAIRHKADAAGAHYYLILYVSDQIVPGRWSAEAILYR</sequence>
<gene>
    <name evidence="4" type="primary">bsmA</name>
    <name evidence="4" type="ORF">GW590_03195</name>
</gene>
<dbReference type="SUPFAM" id="SSF159871">
    <property type="entry name" value="YdgH-like"/>
    <property type="match status" value="1"/>
</dbReference>
<evidence type="ECO:0000256" key="1">
    <source>
        <dbReference type="ARBA" id="ARBA00022729"/>
    </source>
</evidence>
<feature type="chain" id="PRO_5032885524" evidence="2">
    <location>
        <begin position="23"/>
        <end position="107"/>
    </location>
</feature>
<reference evidence="4 5" key="1">
    <citation type="submission" date="2020-01" db="EMBL/GenBank/DDBJ databases">
        <authorList>
            <person name="Lee S.D."/>
        </authorList>
    </citation>
    <scope>NUCLEOTIDE SEQUENCE [LARGE SCALE GENOMIC DNA]</scope>
    <source>
        <strain evidence="4 5">SAP-1</strain>
    </source>
</reference>
<dbReference type="NCBIfam" id="NF011433">
    <property type="entry name" value="PRK14864.1"/>
    <property type="match status" value="1"/>
</dbReference>
<dbReference type="EMBL" id="JAADJU010000001">
    <property type="protein sequence ID" value="NMP25883.1"/>
    <property type="molecule type" value="Genomic_DNA"/>
</dbReference>
<dbReference type="InterPro" id="IPR036275">
    <property type="entry name" value="YdgH-like_sf"/>
</dbReference>
<evidence type="ECO:0000313" key="4">
    <source>
        <dbReference type="EMBL" id="NMP25883.1"/>
    </source>
</evidence>
<dbReference type="Pfam" id="PF07338">
    <property type="entry name" value="YdgH_BhsA-like"/>
    <property type="match status" value="1"/>
</dbReference>
<keyword evidence="5" id="KW-1185">Reference proteome</keyword>
<evidence type="ECO:0000256" key="2">
    <source>
        <dbReference type="SAM" id="SignalP"/>
    </source>
</evidence>
<dbReference type="Proteomes" id="UP000585363">
    <property type="component" value="Unassembled WGS sequence"/>
</dbReference>
<reference evidence="4 5" key="2">
    <citation type="submission" date="2020-06" db="EMBL/GenBank/DDBJ databases">
        <title>Polyphasic characterization of a Rahnella strain isolated from tree sap.</title>
        <authorList>
            <person name="Kim I.S."/>
        </authorList>
    </citation>
    <scope>NUCLEOTIDE SEQUENCE [LARGE SCALE GENOMIC DNA]</scope>
    <source>
        <strain evidence="4 5">SAP-1</strain>
    </source>
</reference>
<name>A0A848MFI6_9GAMM</name>
<dbReference type="InterPro" id="IPR025543">
    <property type="entry name" value="Dodecin-like"/>
</dbReference>
<dbReference type="PANTHER" id="PTHR34156:SF11">
    <property type="entry name" value="LIPOPROTEIN BSMA"/>
    <property type="match status" value="1"/>
</dbReference>
<evidence type="ECO:0000259" key="3">
    <source>
        <dbReference type="Pfam" id="PF07338"/>
    </source>
</evidence>
<comment type="caution">
    <text evidence="4">The sequence shown here is derived from an EMBL/GenBank/DDBJ whole genome shotgun (WGS) entry which is preliminary data.</text>
</comment>
<dbReference type="InterPro" id="IPR051096">
    <property type="entry name" value="BhsA/McbA_stress_biofilm_assoc"/>
</dbReference>
<dbReference type="PROSITE" id="PS51257">
    <property type="entry name" value="PROKAR_LIPOPROTEIN"/>
    <property type="match status" value="1"/>
</dbReference>
<evidence type="ECO:0000313" key="5">
    <source>
        <dbReference type="Proteomes" id="UP000585363"/>
    </source>
</evidence>
<dbReference type="AlphaFoldDB" id="A0A848MFI6"/>
<dbReference type="InterPro" id="IPR010854">
    <property type="entry name" value="YdgH/BhsA/McbA-like_dom"/>
</dbReference>
<protein>
    <submittedName>
        <fullName evidence="4">Biofilm peroxide resistance protein BsmA</fullName>
    </submittedName>
</protein>
<dbReference type="RefSeq" id="WP_169401552.1">
    <property type="nucleotide sequence ID" value="NZ_JAADJU010000001.1"/>
</dbReference>
<proteinExistence type="predicted"/>
<dbReference type="Gene3D" id="3.30.1660.10">
    <property type="entry name" value="Flavin-binding protein dodecin"/>
    <property type="match status" value="1"/>
</dbReference>
<dbReference type="PANTHER" id="PTHR34156">
    <property type="entry name" value="OUTER MEMBRANE PROTEIN-RELATED-RELATED"/>
    <property type="match status" value="1"/>
</dbReference>
<keyword evidence="1 2" id="KW-0732">Signal</keyword>
<accession>A0A848MFI6</accession>
<feature type="domain" description="YdgH/BhsA/McbA-like" evidence="3">
    <location>
        <begin position="52"/>
        <end position="107"/>
    </location>
</feature>
<feature type="signal peptide" evidence="2">
    <location>
        <begin position="1"/>
        <end position="22"/>
    </location>
</feature>
<organism evidence="4 5">
    <name type="scientific">Rouxiella aceris</name>
    <dbReference type="NCBI Taxonomy" id="2703884"/>
    <lineage>
        <taxon>Bacteria</taxon>
        <taxon>Pseudomonadati</taxon>
        <taxon>Pseudomonadota</taxon>
        <taxon>Gammaproteobacteria</taxon>
        <taxon>Enterobacterales</taxon>
        <taxon>Yersiniaceae</taxon>
        <taxon>Rouxiella</taxon>
    </lineage>
</organism>